<reference evidence="2 3" key="1">
    <citation type="journal article" date="2018" name="Mol. Plant">
        <title>The genome of Artemisia annua provides insight into the evolution of Asteraceae family and artemisinin biosynthesis.</title>
        <authorList>
            <person name="Shen Q."/>
            <person name="Zhang L."/>
            <person name="Liao Z."/>
            <person name="Wang S."/>
            <person name="Yan T."/>
            <person name="Shi P."/>
            <person name="Liu M."/>
            <person name="Fu X."/>
            <person name="Pan Q."/>
            <person name="Wang Y."/>
            <person name="Lv Z."/>
            <person name="Lu X."/>
            <person name="Zhang F."/>
            <person name="Jiang W."/>
            <person name="Ma Y."/>
            <person name="Chen M."/>
            <person name="Hao X."/>
            <person name="Li L."/>
            <person name="Tang Y."/>
            <person name="Lv G."/>
            <person name="Zhou Y."/>
            <person name="Sun X."/>
            <person name="Brodelius P.E."/>
            <person name="Rose J.K.C."/>
            <person name="Tang K."/>
        </authorList>
    </citation>
    <scope>NUCLEOTIDE SEQUENCE [LARGE SCALE GENOMIC DNA]</scope>
    <source>
        <strain evidence="3">cv. Huhao1</strain>
        <tissue evidence="2">Leaf</tissue>
    </source>
</reference>
<feature type="region of interest" description="Disordered" evidence="1">
    <location>
        <begin position="1"/>
        <end position="78"/>
    </location>
</feature>
<keyword evidence="3" id="KW-1185">Reference proteome</keyword>
<dbReference type="AlphaFoldDB" id="A0A2U1PSI2"/>
<gene>
    <name evidence="2" type="ORF">CTI12_AA117300</name>
</gene>
<sequence length="91" mass="10452">MGKKRKRQERVKGDRDDEWIDDRGDDSPPMKRVANDRGDDSPRTEWVGKSPYDSDDSPPDSPRIEWVGKSPYDDSPNSPLVVNVPLMMENH</sequence>
<comment type="caution">
    <text evidence="2">The sequence shown here is derived from an EMBL/GenBank/DDBJ whole genome shotgun (WGS) entry which is preliminary data.</text>
</comment>
<proteinExistence type="predicted"/>
<organism evidence="2 3">
    <name type="scientific">Artemisia annua</name>
    <name type="common">Sweet wormwood</name>
    <dbReference type="NCBI Taxonomy" id="35608"/>
    <lineage>
        <taxon>Eukaryota</taxon>
        <taxon>Viridiplantae</taxon>
        <taxon>Streptophyta</taxon>
        <taxon>Embryophyta</taxon>
        <taxon>Tracheophyta</taxon>
        <taxon>Spermatophyta</taxon>
        <taxon>Magnoliopsida</taxon>
        <taxon>eudicotyledons</taxon>
        <taxon>Gunneridae</taxon>
        <taxon>Pentapetalae</taxon>
        <taxon>asterids</taxon>
        <taxon>campanulids</taxon>
        <taxon>Asterales</taxon>
        <taxon>Asteraceae</taxon>
        <taxon>Asteroideae</taxon>
        <taxon>Anthemideae</taxon>
        <taxon>Artemisiinae</taxon>
        <taxon>Artemisia</taxon>
    </lineage>
</organism>
<protein>
    <submittedName>
        <fullName evidence="2">Uncharacterized protein</fullName>
    </submittedName>
</protein>
<name>A0A2U1PSI2_ARTAN</name>
<dbReference type="Proteomes" id="UP000245207">
    <property type="component" value="Unassembled WGS sequence"/>
</dbReference>
<evidence type="ECO:0000313" key="3">
    <source>
        <dbReference type="Proteomes" id="UP000245207"/>
    </source>
</evidence>
<accession>A0A2U1PSI2</accession>
<dbReference type="EMBL" id="PKPP01000787">
    <property type="protein sequence ID" value="PWA88720.1"/>
    <property type="molecule type" value="Genomic_DNA"/>
</dbReference>
<feature type="compositionally biased region" description="Basic and acidic residues" evidence="1">
    <location>
        <begin position="10"/>
        <end position="43"/>
    </location>
</feature>
<evidence type="ECO:0000313" key="2">
    <source>
        <dbReference type="EMBL" id="PWA88720.1"/>
    </source>
</evidence>
<evidence type="ECO:0000256" key="1">
    <source>
        <dbReference type="SAM" id="MobiDB-lite"/>
    </source>
</evidence>